<dbReference type="PANTHER" id="PTHR11961">
    <property type="entry name" value="CYTOCHROME C"/>
    <property type="match status" value="1"/>
</dbReference>
<evidence type="ECO:0000256" key="3">
    <source>
        <dbReference type="ARBA" id="ARBA00022723"/>
    </source>
</evidence>
<keyword evidence="3 6" id="KW-0479">Metal-binding</keyword>
<dbReference type="GO" id="GO:0009055">
    <property type="term" value="F:electron transfer activity"/>
    <property type="evidence" value="ECO:0007669"/>
    <property type="project" value="InterPro"/>
</dbReference>
<evidence type="ECO:0000256" key="5">
    <source>
        <dbReference type="ARBA" id="ARBA00023004"/>
    </source>
</evidence>
<evidence type="ECO:0000256" key="6">
    <source>
        <dbReference type="PROSITE-ProRule" id="PRU00433"/>
    </source>
</evidence>
<evidence type="ECO:0000256" key="2">
    <source>
        <dbReference type="ARBA" id="ARBA00022617"/>
    </source>
</evidence>
<name>A0A6I4SID5_9SPHN</name>
<comment type="caution">
    <text evidence="8">The sequence shown here is derived from an EMBL/GenBank/DDBJ whole genome shotgun (WGS) entry which is preliminary data.</text>
</comment>
<dbReference type="GO" id="GO:0020037">
    <property type="term" value="F:heme binding"/>
    <property type="evidence" value="ECO:0007669"/>
    <property type="project" value="InterPro"/>
</dbReference>
<keyword evidence="2 6" id="KW-0349">Heme</keyword>
<dbReference type="SUPFAM" id="SSF46626">
    <property type="entry name" value="Cytochrome c"/>
    <property type="match status" value="1"/>
</dbReference>
<sequence>MKSIRLALLGIAVFTLTGCGQSGVSEDEAEFAMGDRPKAFNQCASCHGIAPGAKLIGPSLAGVVGAKAGHVGDYAYSSAIRESGLVWDEASLDAYLTNPQAAVPGTKMSFGGLKDAQKRAEIIGYLKTL</sequence>
<dbReference type="OrthoDB" id="9805828at2"/>
<keyword evidence="5 6" id="KW-0408">Iron</keyword>
<dbReference type="RefSeq" id="WP_160596753.1">
    <property type="nucleotide sequence ID" value="NZ_WTYS01000001.1"/>
</dbReference>
<accession>A0A6I4SID5</accession>
<dbReference type="PROSITE" id="PS51257">
    <property type="entry name" value="PROKAR_LIPOPROTEIN"/>
    <property type="match status" value="1"/>
</dbReference>
<dbReference type="GO" id="GO:0046872">
    <property type="term" value="F:metal ion binding"/>
    <property type="evidence" value="ECO:0007669"/>
    <property type="project" value="UniProtKB-KW"/>
</dbReference>
<evidence type="ECO:0000259" key="7">
    <source>
        <dbReference type="PROSITE" id="PS51007"/>
    </source>
</evidence>
<evidence type="ECO:0000256" key="1">
    <source>
        <dbReference type="ARBA" id="ARBA00022448"/>
    </source>
</evidence>
<proteinExistence type="predicted"/>
<feature type="domain" description="Cytochrome c" evidence="7">
    <location>
        <begin position="29"/>
        <end position="129"/>
    </location>
</feature>
<keyword evidence="9" id="KW-1185">Reference proteome</keyword>
<keyword evidence="1" id="KW-0813">Transport</keyword>
<evidence type="ECO:0000313" key="9">
    <source>
        <dbReference type="Proteomes" id="UP000468943"/>
    </source>
</evidence>
<dbReference type="Pfam" id="PF00034">
    <property type="entry name" value="Cytochrom_C"/>
    <property type="match status" value="1"/>
</dbReference>
<dbReference type="PRINTS" id="PR00604">
    <property type="entry name" value="CYTCHRMECIAB"/>
</dbReference>
<evidence type="ECO:0000313" key="8">
    <source>
        <dbReference type="EMBL" id="MXO55429.1"/>
    </source>
</evidence>
<keyword evidence="4" id="KW-0249">Electron transport</keyword>
<dbReference type="InterPro" id="IPR036909">
    <property type="entry name" value="Cyt_c-like_dom_sf"/>
</dbReference>
<dbReference type="Proteomes" id="UP000468943">
    <property type="component" value="Unassembled WGS sequence"/>
</dbReference>
<dbReference type="InterPro" id="IPR009056">
    <property type="entry name" value="Cyt_c-like_dom"/>
</dbReference>
<dbReference type="InterPro" id="IPR002327">
    <property type="entry name" value="Cyt_c_1A/1B"/>
</dbReference>
<reference evidence="8 9" key="1">
    <citation type="submission" date="2019-12" db="EMBL/GenBank/DDBJ databases">
        <title>Genomic-based taxomic classification of the family Erythrobacteraceae.</title>
        <authorList>
            <person name="Xu L."/>
        </authorList>
    </citation>
    <scope>NUCLEOTIDE SEQUENCE [LARGE SCALE GENOMIC DNA]</scope>
    <source>
        <strain evidence="8 9">JCM 17802</strain>
    </source>
</reference>
<gene>
    <name evidence="8" type="ORF">GRI36_00905</name>
</gene>
<protein>
    <submittedName>
        <fullName evidence="8">C-type cytochrome</fullName>
    </submittedName>
</protein>
<evidence type="ECO:0000256" key="4">
    <source>
        <dbReference type="ARBA" id="ARBA00022982"/>
    </source>
</evidence>
<dbReference type="AlphaFoldDB" id="A0A6I4SID5"/>
<dbReference type="Gene3D" id="1.10.760.10">
    <property type="entry name" value="Cytochrome c-like domain"/>
    <property type="match status" value="1"/>
</dbReference>
<dbReference type="PROSITE" id="PS51007">
    <property type="entry name" value="CYTC"/>
    <property type="match status" value="1"/>
</dbReference>
<dbReference type="EMBL" id="WTYS01000001">
    <property type="protein sequence ID" value="MXO55429.1"/>
    <property type="molecule type" value="Genomic_DNA"/>
</dbReference>
<organism evidence="8 9">
    <name type="scientific">Pontixanthobacter gangjinensis</name>
    <dbReference type="NCBI Taxonomy" id="1028742"/>
    <lineage>
        <taxon>Bacteria</taxon>
        <taxon>Pseudomonadati</taxon>
        <taxon>Pseudomonadota</taxon>
        <taxon>Alphaproteobacteria</taxon>
        <taxon>Sphingomonadales</taxon>
        <taxon>Erythrobacteraceae</taxon>
        <taxon>Pontixanthobacter</taxon>
    </lineage>
</organism>